<evidence type="ECO:0000313" key="2">
    <source>
        <dbReference type="Proteomes" id="UP000323188"/>
    </source>
</evidence>
<accession>A0A5B2TX52</accession>
<evidence type="ECO:0000313" key="1">
    <source>
        <dbReference type="EMBL" id="KAA2219111.1"/>
    </source>
</evidence>
<comment type="caution">
    <text evidence="1">The sequence shown here is derived from an EMBL/GenBank/DDBJ whole genome shotgun (WGS) entry which is preliminary data.</text>
</comment>
<dbReference type="EMBL" id="VUOE01000001">
    <property type="protein sequence ID" value="KAA2219111.1"/>
    <property type="molecule type" value="Genomic_DNA"/>
</dbReference>
<name>A0A5B2TX52_9FLAO</name>
<dbReference type="AlphaFoldDB" id="A0A5B2TX52"/>
<reference evidence="1 2" key="1">
    <citation type="submission" date="2019-09" db="EMBL/GenBank/DDBJ databases">
        <authorList>
            <person name="Khan S.A."/>
            <person name="Jeon C.O."/>
            <person name="Chun B.H."/>
            <person name="Jeong S.E."/>
        </authorList>
    </citation>
    <scope>NUCLEOTIDE SEQUENCE [LARGE SCALE GENOMIC DNA]</scope>
    <source>
        <strain evidence="1 2">KCTC 42508</strain>
    </source>
</reference>
<proteinExistence type="predicted"/>
<gene>
    <name evidence="1" type="ORF">F0361_05740</name>
</gene>
<sequence>MSQSERILFLIKFGQKKYLESLRNKGELYFKAAKAFNQIKKLNEAQGDSNEGAIWIENLKNIQTTLNHPKLGEFKFRSVPGTLTKLTQFNHNYLTCSFYAVTNKDFERSDIFEVDERMSNFGGHALVISNPKMFIDSVFEYAEKDNIQLFAKTVTYEDLNREGRIELNPFVKKDIHKYQKEYRMVIKNSLDDSKILYSHILGENGKIIPTKTHEKLQFKIE</sequence>
<dbReference type="RefSeq" id="WP_154917588.1">
    <property type="nucleotide sequence ID" value="NZ_VUOE01000001.1"/>
</dbReference>
<organism evidence="1 2">
    <name type="scientific">Maribacter flavus</name>
    <dbReference type="NCBI Taxonomy" id="1658664"/>
    <lineage>
        <taxon>Bacteria</taxon>
        <taxon>Pseudomonadati</taxon>
        <taxon>Bacteroidota</taxon>
        <taxon>Flavobacteriia</taxon>
        <taxon>Flavobacteriales</taxon>
        <taxon>Flavobacteriaceae</taxon>
        <taxon>Maribacter</taxon>
    </lineage>
</organism>
<protein>
    <submittedName>
        <fullName evidence="1">Uncharacterized protein</fullName>
    </submittedName>
</protein>
<dbReference type="Proteomes" id="UP000323188">
    <property type="component" value="Unassembled WGS sequence"/>
</dbReference>